<dbReference type="PROSITE" id="PS50878">
    <property type="entry name" value="RT_POL"/>
    <property type="match status" value="1"/>
</dbReference>
<evidence type="ECO:0000313" key="2">
    <source>
        <dbReference type="EMBL" id="KAL0103881.1"/>
    </source>
</evidence>
<name>A0AAW2EJI2_9HYME</name>
<accession>A0AAW2EJI2</accession>
<dbReference type="PANTHER" id="PTHR37557">
    <property type="entry name" value="115 KDA PROTEIN IN TYPE-1 RETROTRANSPOSABLE ELEMENT R1DM-LIKE PROTEIN-RELATED-RELATED"/>
    <property type="match status" value="1"/>
</dbReference>
<dbReference type="EMBL" id="JADYXP020000021">
    <property type="protein sequence ID" value="KAL0103881.1"/>
    <property type="molecule type" value="Genomic_DNA"/>
</dbReference>
<dbReference type="Proteomes" id="UP001430953">
    <property type="component" value="Unassembled WGS sequence"/>
</dbReference>
<proteinExistence type="predicted"/>
<protein>
    <recommendedName>
        <fullName evidence="1">Reverse transcriptase domain-containing protein</fullName>
    </recommendedName>
</protein>
<evidence type="ECO:0000313" key="3">
    <source>
        <dbReference type="Proteomes" id="UP001430953"/>
    </source>
</evidence>
<dbReference type="AlphaFoldDB" id="A0AAW2EJI2"/>
<reference evidence="2 3" key="1">
    <citation type="submission" date="2023-03" db="EMBL/GenBank/DDBJ databases">
        <title>High recombination rates correlate with genetic variation in Cardiocondyla obscurior ants.</title>
        <authorList>
            <person name="Errbii M."/>
        </authorList>
    </citation>
    <scope>NUCLEOTIDE SEQUENCE [LARGE SCALE GENOMIC DNA]</scope>
    <source>
        <strain evidence="2">Alpha-2009</strain>
        <tissue evidence="2">Whole body</tissue>
    </source>
</reference>
<gene>
    <name evidence="2" type="ORF">PUN28_017918</name>
</gene>
<evidence type="ECO:0000259" key="1">
    <source>
        <dbReference type="PROSITE" id="PS50878"/>
    </source>
</evidence>
<organism evidence="2 3">
    <name type="scientific">Cardiocondyla obscurior</name>
    <dbReference type="NCBI Taxonomy" id="286306"/>
    <lineage>
        <taxon>Eukaryota</taxon>
        <taxon>Metazoa</taxon>
        <taxon>Ecdysozoa</taxon>
        <taxon>Arthropoda</taxon>
        <taxon>Hexapoda</taxon>
        <taxon>Insecta</taxon>
        <taxon>Pterygota</taxon>
        <taxon>Neoptera</taxon>
        <taxon>Endopterygota</taxon>
        <taxon>Hymenoptera</taxon>
        <taxon>Apocrita</taxon>
        <taxon>Aculeata</taxon>
        <taxon>Formicoidea</taxon>
        <taxon>Formicidae</taxon>
        <taxon>Myrmicinae</taxon>
        <taxon>Cardiocondyla</taxon>
    </lineage>
</organism>
<keyword evidence="3" id="KW-1185">Reference proteome</keyword>
<feature type="domain" description="Reverse transcriptase" evidence="1">
    <location>
        <begin position="1"/>
        <end position="77"/>
    </location>
</feature>
<comment type="caution">
    <text evidence="2">The sequence shown here is derived from an EMBL/GenBank/DDBJ whole genome shotgun (WGS) entry which is preliminary data.</text>
</comment>
<dbReference type="PANTHER" id="PTHR37557:SF4">
    <property type="entry name" value="CCHC-TYPE DOMAIN-CONTAINING PROTEIN"/>
    <property type="match status" value="1"/>
</dbReference>
<dbReference type="InterPro" id="IPR000477">
    <property type="entry name" value="RT_dom"/>
</dbReference>
<sequence>MGGKRINALGYADDIVLLASTRNGLQENLTRLHAAFSTNGLTINAKKTGVLSLVASGRDKKVKVDTIPHFSVGGVVIPQRSPVEVWTYLGNVYEGTRELANMPPIAKTIGLLNKAPLKPQQRLRLLRDCVLPRYYHRWTVGTVTSKTLKGVDIQVRTAVRRWLRFPHDVPAGYFHAPIQSGGLGMPLLRTLIPILKYNRLRRLCTSTLPAACAAAESTYVARQLVWCENQMRVRGNRVTTTSELRQQCASWLYESCDGSGLREASSSTLSNHWVMAGAGAVPGADYVHYHHVRANCLPSRARLSRGRDGREVQCRAGCPERETSAHCVQRCFRTHGGRIQRHNDLCRQVGNFLQQKGWHVDAEQAYPTTAGRRRPDLTISRGGEAVVVDAQVVSCETALEVSHERKVEKYRSCNDLADRVAERTGVTRNNVRFAAITISWRGVWCSKSERELRALGLTSSQMRSLTTRVLWGSWLNWKRYNSITSRYRTGFNSQYASGAWRRHVELGSAARTAE</sequence>